<evidence type="ECO:0000313" key="1">
    <source>
        <dbReference type="EMBL" id="KAJ1208957.1"/>
    </source>
</evidence>
<accession>A0AAV7W4Z4</accession>
<dbReference type="EMBL" id="JANPWB010000002">
    <property type="protein sequence ID" value="KAJ1208957.1"/>
    <property type="molecule type" value="Genomic_DNA"/>
</dbReference>
<dbReference type="AlphaFoldDB" id="A0AAV7W4Z4"/>
<evidence type="ECO:0000313" key="2">
    <source>
        <dbReference type="Proteomes" id="UP001066276"/>
    </source>
</evidence>
<comment type="caution">
    <text evidence="1">The sequence shown here is derived from an EMBL/GenBank/DDBJ whole genome shotgun (WGS) entry which is preliminary data.</text>
</comment>
<protein>
    <submittedName>
        <fullName evidence="1">Uncharacterized protein</fullName>
    </submittedName>
</protein>
<sequence>MITRDRCRDSLTRLLKSSREVAAYRRLRIDHVAPCGGVQAIISEHASCVSTGHSYSMDDIPRPLSQLMFDPVLIRHPNSTKWSPCEHAVGQIVTQ</sequence>
<proteinExistence type="predicted"/>
<reference evidence="1" key="1">
    <citation type="journal article" date="2022" name="bioRxiv">
        <title>Sequencing and chromosome-scale assembly of the giantPleurodeles waltlgenome.</title>
        <authorList>
            <person name="Brown T."/>
            <person name="Elewa A."/>
            <person name="Iarovenko S."/>
            <person name="Subramanian E."/>
            <person name="Araus A.J."/>
            <person name="Petzold A."/>
            <person name="Susuki M."/>
            <person name="Suzuki K.-i.T."/>
            <person name="Hayashi T."/>
            <person name="Toyoda A."/>
            <person name="Oliveira C."/>
            <person name="Osipova E."/>
            <person name="Leigh N.D."/>
            <person name="Simon A."/>
            <person name="Yun M.H."/>
        </authorList>
    </citation>
    <scope>NUCLEOTIDE SEQUENCE</scope>
    <source>
        <strain evidence="1">20211129_DDA</strain>
        <tissue evidence="1">Liver</tissue>
    </source>
</reference>
<gene>
    <name evidence="1" type="ORF">NDU88_004336</name>
</gene>
<name>A0AAV7W4Z4_PLEWA</name>
<dbReference type="Proteomes" id="UP001066276">
    <property type="component" value="Chromosome 1_2"/>
</dbReference>
<organism evidence="1 2">
    <name type="scientific">Pleurodeles waltl</name>
    <name type="common">Iberian ribbed newt</name>
    <dbReference type="NCBI Taxonomy" id="8319"/>
    <lineage>
        <taxon>Eukaryota</taxon>
        <taxon>Metazoa</taxon>
        <taxon>Chordata</taxon>
        <taxon>Craniata</taxon>
        <taxon>Vertebrata</taxon>
        <taxon>Euteleostomi</taxon>
        <taxon>Amphibia</taxon>
        <taxon>Batrachia</taxon>
        <taxon>Caudata</taxon>
        <taxon>Salamandroidea</taxon>
        <taxon>Salamandridae</taxon>
        <taxon>Pleurodelinae</taxon>
        <taxon>Pleurodeles</taxon>
    </lineage>
</organism>
<keyword evidence="2" id="KW-1185">Reference proteome</keyword>